<keyword evidence="2" id="KW-1185">Reference proteome</keyword>
<sequence>MSNYDVVDEKFHQFVQQFHTEEQRVLLAFYRELVGKRKIPYKIKDRNFSVNVQMSQGFAIDVEFQDVLIEDGRHPKEIFMENLRGERLENGRYRLSFTNRPASAGEGQVPKESAFSFASFRGGVRLWNYRVHTLKLESDSIGLPWNLVYETMEAIEQKSQVLGEHFLNVYEQKALKIFKFIKPYLQLYLAPTTQIGFGKSTVLYDSEQVEWTLDSSQMKEGAEFFAGLGLRRLSGYFTKNKCNDKELIQELLYTLRSLKGNTIFKTLNHLLEECGREHQGLYESDRDMNNFRSYIREKLQKVFLTHGWQGSYPSYMAVSRPEFIEVSNIYKRQYAYLNEKMKFIYFDFIESIVDGRYHITPITGMILPKNTNIDYRKCTSMDCFFLDGGRRNGAVFGDLSVSESMTLKEIKEKMEQLSAVLDYQIR</sequence>
<name>A0A4R2LEJ1_9FIRM</name>
<accession>A0A4R2LEJ1</accession>
<dbReference type="EMBL" id="SLXA01000009">
    <property type="protein sequence ID" value="TCO84172.1"/>
    <property type="molecule type" value="Genomic_DNA"/>
</dbReference>
<protein>
    <submittedName>
        <fullName evidence="1">Uncharacterized protein</fullName>
    </submittedName>
</protein>
<proteinExistence type="predicted"/>
<reference evidence="1 2" key="1">
    <citation type="submission" date="2019-03" db="EMBL/GenBank/DDBJ databases">
        <title>Genomic Encyclopedia of Type Strains, Phase IV (KMG-IV): sequencing the most valuable type-strain genomes for metagenomic binning, comparative biology and taxonomic classification.</title>
        <authorList>
            <person name="Goeker M."/>
        </authorList>
    </citation>
    <scope>NUCLEOTIDE SEQUENCE [LARGE SCALE GENOMIC DNA]</scope>
    <source>
        <strain evidence="1 2">DSM 28559</strain>
    </source>
</reference>
<gene>
    <name evidence="1" type="ORF">EV212_10965</name>
</gene>
<evidence type="ECO:0000313" key="1">
    <source>
        <dbReference type="EMBL" id="TCO84172.1"/>
    </source>
</evidence>
<dbReference type="OrthoDB" id="2047367at2"/>
<comment type="caution">
    <text evidence="1">The sequence shown here is derived from an EMBL/GenBank/DDBJ whole genome shotgun (WGS) entry which is preliminary data.</text>
</comment>
<evidence type="ECO:0000313" key="2">
    <source>
        <dbReference type="Proteomes" id="UP000295711"/>
    </source>
</evidence>
<dbReference type="RefSeq" id="WP_132092371.1">
    <property type="nucleotide sequence ID" value="NZ_JANKAQ010000010.1"/>
</dbReference>
<dbReference type="AlphaFoldDB" id="A0A4R2LEJ1"/>
<dbReference type="Proteomes" id="UP000295711">
    <property type="component" value="Unassembled WGS sequence"/>
</dbReference>
<organism evidence="1 2">
    <name type="scientific">Frisingicoccus caecimuris</name>
    <dbReference type="NCBI Taxonomy" id="1796636"/>
    <lineage>
        <taxon>Bacteria</taxon>
        <taxon>Bacillati</taxon>
        <taxon>Bacillota</taxon>
        <taxon>Clostridia</taxon>
        <taxon>Lachnospirales</taxon>
        <taxon>Lachnospiraceae</taxon>
        <taxon>Frisingicoccus</taxon>
    </lineage>
</organism>